<reference evidence="1 2" key="1">
    <citation type="submission" date="2024-01" db="EMBL/GenBank/DDBJ databases">
        <title>Genome assemblies of Stephania.</title>
        <authorList>
            <person name="Yang L."/>
        </authorList>
    </citation>
    <scope>NUCLEOTIDE SEQUENCE [LARGE SCALE GENOMIC DNA]</scope>
    <source>
        <strain evidence="1">JXDWG</strain>
        <tissue evidence="1">Leaf</tissue>
    </source>
</reference>
<dbReference type="AlphaFoldDB" id="A0AAP0F962"/>
<dbReference type="Proteomes" id="UP001419268">
    <property type="component" value="Unassembled WGS sequence"/>
</dbReference>
<name>A0AAP0F962_9MAGN</name>
<evidence type="ECO:0000313" key="2">
    <source>
        <dbReference type="Proteomes" id="UP001419268"/>
    </source>
</evidence>
<keyword evidence="2" id="KW-1185">Reference proteome</keyword>
<gene>
    <name evidence="1" type="ORF">Scep_021546</name>
</gene>
<dbReference type="EMBL" id="JBBNAG010000009">
    <property type="protein sequence ID" value="KAK9104702.1"/>
    <property type="molecule type" value="Genomic_DNA"/>
</dbReference>
<proteinExistence type="predicted"/>
<evidence type="ECO:0000313" key="1">
    <source>
        <dbReference type="EMBL" id="KAK9104702.1"/>
    </source>
</evidence>
<accession>A0AAP0F962</accession>
<protein>
    <submittedName>
        <fullName evidence="1">Uncharacterized protein</fullName>
    </submittedName>
</protein>
<organism evidence="1 2">
    <name type="scientific">Stephania cephalantha</name>
    <dbReference type="NCBI Taxonomy" id="152367"/>
    <lineage>
        <taxon>Eukaryota</taxon>
        <taxon>Viridiplantae</taxon>
        <taxon>Streptophyta</taxon>
        <taxon>Embryophyta</taxon>
        <taxon>Tracheophyta</taxon>
        <taxon>Spermatophyta</taxon>
        <taxon>Magnoliopsida</taxon>
        <taxon>Ranunculales</taxon>
        <taxon>Menispermaceae</taxon>
        <taxon>Menispermoideae</taxon>
        <taxon>Cissampelideae</taxon>
        <taxon>Stephania</taxon>
    </lineage>
</organism>
<comment type="caution">
    <text evidence="1">The sequence shown here is derived from an EMBL/GenBank/DDBJ whole genome shotgun (WGS) entry which is preliminary data.</text>
</comment>
<sequence length="65" mass="7178">MREPYGRIEQALMERLGMTFVGGTSSQPPNSYTTLPMPLSVAPTHDASDIGLKSEDEFNNRCCQT</sequence>